<comment type="caution">
    <text evidence="1">The sequence shown here is derived from an EMBL/GenBank/DDBJ whole genome shotgun (WGS) entry which is preliminary data.</text>
</comment>
<reference evidence="1" key="2">
    <citation type="journal article" date="2021" name="Microbiome">
        <title>Successional dynamics and alternative stable states in a saline activated sludge microbial community over 9 years.</title>
        <authorList>
            <person name="Wang Y."/>
            <person name="Ye J."/>
            <person name="Ju F."/>
            <person name="Liu L."/>
            <person name="Boyd J.A."/>
            <person name="Deng Y."/>
            <person name="Parks D.H."/>
            <person name="Jiang X."/>
            <person name="Yin X."/>
            <person name="Woodcroft B.J."/>
            <person name="Tyson G.W."/>
            <person name="Hugenholtz P."/>
            <person name="Polz M.F."/>
            <person name="Zhang T."/>
        </authorList>
    </citation>
    <scope>NUCLEOTIDE SEQUENCE</scope>
    <source>
        <strain evidence="1">HKST-UBA03</strain>
    </source>
</reference>
<reference evidence="1" key="1">
    <citation type="submission" date="2020-04" db="EMBL/GenBank/DDBJ databases">
        <authorList>
            <person name="Zhang T."/>
        </authorList>
    </citation>
    <scope>NUCLEOTIDE SEQUENCE</scope>
    <source>
        <strain evidence="1">HKST-UBA03</strain>
    </source>
</reference>
<evidence type="ECO:0000313" key="2">
    <source>
        <dbReference type="Proteomes" id="UP000751518"/>
    </source>
</evidence>
<dbReference type="Proteomes" id="UP000751518">
    <property type="component" value="Unassembled WGS sequence"/>
</dbReference>
<name>A0A955LK59_UNCKA</name>
<organism evidence="1 2">
    <name type="scientific">candidate division WWE3 bacterium</name>
    <dbReference type="NCBI Taxonomy" id="2053526"/>
    <lineage>
        <taxon>Bacteria</taxon>
        <taxon>Katanobacteria</taxon>
    </lineage>
</organism>
<dbReference type="AlphaFoldDB" id="A0A955LK59"/>
<sequence length="403" mass="44146">MKSNSKIKNLGLVALLLLFAALVTVAGYFAGKGLASIHDTKDPNSVEKTNRELVDVYFIREGSLYKQAPTGEQTIVVEKHDGYTVSDFLIAGDATTSYIVYSLSSSFTKSATDYTFDLAIQVNLLNLSTNETTTLVGPLSPVLDDTNPEYVRGMVVAKDGMKLAISTGEKLKVFDLSTGQNADYLIPEEGDEGCTFAWIPKFWVNDTALALTLGCYEGYKGMIYDTESQKFLDDLGITYTSGSVLLDSVEDNQYLTSGFSSGSNAKLELHIIGAKATRTIGETGSYSNLVYSQTNNKIYYIASETPYVAYTNNNRTWHVWESSADGQTTKRLTKEASDLKTKSNLWVDPSGRTLTYDEYYTYQASQVMSGDTSLVVSHVIDLETGVNYTVDNASKAKVNSTTN</sequence>
<evidence type="ECO:0008006" key="3">
    <source>
        <dbReference type="Google" id="ProtNLM"/>
    </source>
</evidence>
<protein>
    <recommendedName>
        <fullName evidence="3">WD40 repeat domain-containing protein</fullName>
    </recommendedName>
</protein>
<gene>
    <name evidence="1" type="ORF">KC614_02285</name>
</gene>
<proteinExistence type="predicted"/>
<evidence type="ECO:0000313" key="1">
    <source>
        <dbReference type="EMBL" id="MCA9392010.1"/>
    </source>
</evidence>
<dbReference type="EMBL" id="JAGQKZ010000014">
    <property type="protein sequence ID" value="MCA9392010.1"/>
    <property type="molecule type" value="Genomic_DNA"/>
</dbReference>
<dbReference type="SUPFAM" id="SSF82171">
    <property type="entry name" value="DPP6 N-terminal domain-like"/>
    <property type="match status" value="1"/>
</dbReference>
<accession>A0A955LK59</accession>